<feature type="region of interest" description="Disordered" evidence="1">
    <location>
        <begin position="44"/>
        <end position="85"/>
    </location>
</feature>
<comment type="caution">
    <text evidence="2">The sequence shown here is derived from an EMBL/GenBank/DDBJ whole genome shotgun (WGS) entry which is preliminary data.</text>
</comment>
<evidence type="ECO:0000313" key="2">
    <source>
        <dbReference type="EMBL" id="MBM0274114.1"/>
    </source>
</evidence>
<proteinExistence type="predicted"/>
<gene>
    <name evidence="2" type="ORF">JM949_00875</name>
</gene>
<evidence type="ECO:0000313" key="3">
    <source>
        <dbReference type="Proteomes" id="UP000622245"/>
    </source>
</evidence>
<accession>A0ABS1Y9P8</accession>
<organism evidence="2 3">
    <name type="scientific">Micromonospora tarensis</name>
    <dbReference type="NCBI Taxonomy" id="2806100"/>
    <lineage>
        <taxon>Bacteria</taxon>
        <taxon>Bacillati</taxon>
        <taxon>Actinomycetota</taxon>
        <taxon>Actinomycetes</taxon>
        <taxon>Micromonosporales</taxon>
        <taxon>Micromonosporaceae</taxon>
        <taxon>Micromonospora</taxon>
    </lineage>
</organism>
<keyword evidence="3" id="KW-1185">Reference proteome</keyword>
<dbReference type="EMBL" id="JAEVHL010000002">
    <property type="protein sequence ID" value="MBM0274114.1"/>
    <property type="molecule type" value="Genomic_DNA"/>
</dbReference>
<sequence>MKTPTPNVEPGQVWADNDRRSAGRKVRVVEVGATHATVELVDQRGRPARGHEAQQQAEPGRRTRIRLDRFRPTSTGYRLVSDGAK</sequence>
<protein>
    <submittedName>
        <fullName evidence="2">Uncharacterized protein</fullName>
    </submittedName>
</protein>
<dbReference type="Proteomes" id="UP000622245">
    <property type="component" value="Unassembled WGS sequence"/>
</dbReference>
<dbReference type="RefSeq" id="WP_203146544.1">
    <property type="nucleotide sequence ID" value="NZ_JAEVHL010000002.1"/>
</dbReference>
<feature type="compositionally biased region" description="Basic and acidic residues" evidence="1">
    <location>
        <begin position="59"/>
        <end position="71"/>
    </location>
</feature>
<dbReference type="InterPro" id="IPR045934">
    <property type="entry name" value="DUF6354"/>
</dbReference>
<dbReference type="Pfam" id="PF19881">
    <property type="entry name" value="DUF6354"/>
    <property type="match status" value="1"/>
</dbReference>
<evidence type="ECO:0000256" key="1">
    <source>
        <dbReference type="SAM" id="MobiDB-lite"/>
    </source>
</evidence>
<feature type="region of interest" description="Disordered" evidence="1">
    <location>
        <begin position="1"/>
        <end position="21"/>
    </location>
</feature>
<reference evidence="2 3" key="1">
    <citation type="submission" date="2021-01" db="EMBL/GenBank/DDBJ databases">
        <title>Draft genome sequence of Micromonospora sp. strain STR1s_6.</title>
        <authorList>
            <person name="Karlyshev A."/>
            <person name="Jawad R."/>
        </authorList>
    </citation>
    <scope>NUCLEOTIDE SEQUENCE [LARGE SCALE GENOMIC DNA]</scope>
    <source>
        <strain evidence="2 3">STR1S-6</strain>
    </source>
</reference>
<name>A0ABS1Y9P8_9ACTN</name>